<dbReference type="PANTHER" id="PTHR36582">
    <property type="entry name" value="ANTITOXIN PARD"/>
    <property type="match status" value="1"/>
</dbReference>
<accession>A0A8A4TIZ3</accession>
<proteinExistence type="inferred from homology"/>
<dbReference type="Pfam" id="PF03693">
    <property type="entry name" value="ParD_antitoxin"/>
    <property type="match status" value="1"/>
</dbReference>
<dbReference type="RefSeq" id="WP_237379090.1">
    <property type="nucleotide sequence ID" value="NZ_CP071793.1"/>
</dbReference>
<dbReference type="SUPFAM" id="SSF47598">
    <property type="entry name" value="Ribbon-helix-helix"/>
    <property type="match status" value="1"/>
</dbReference>
<dbReference type="Gene3D" id="6.10.10.120">
    <property type="entry name" value="Antitoxin ParD1-like"/>
    <property type="match status" value="1"/>
</dbReference>
<dbReference type="GO" id="GO:0006355">
    <property type="term" value="P:regulation of DNA-templated transcription"/>
    <property type="evidence" value="ECO:0007669"/>
    <property type="project" value="InterPro"/>
</dbReference>
<comment type="similarity">
    <text evidence="1">Belongs to the ParD antitoxin family.</text>
</comment>
<organism evidence="3 4">
    <name type="scientific">Sulfidibacter corallicola</name>
    <dbReference type="NCBI Taxonomy" id="2818388"/>
    <lineage>
        <taxon>Bacteria</taxon>
        <taxon>Pseudomonadati</taxon>
        <taxon>Acidobacteriota</taxon>
        <taxon>Holophagae</taxon>
        <taxon>Acanthopleuribacterales</taxon>
        <taxon>Acanthopleuribacteraceae</taxon>
        <taxon>Sulfidibacter</taxon>
    </lineage>
</organism>
<evidence type="ECO:0000313" key="4">
    <source>
        <dbReference type="Proteomes" id="UP000663929"/>
    </source>
</evidence>
<evidence type="ECO:0000313" key="3">
    <source>
        <dbReference type="EMBL" id="QTD49457.1"/>
    </source>
</evidence>
<dbReference type="InterPro" id="IPR022789">
    <property type="entry name" value="ParD"/>
</dbReference>
<reference evidence="3" key="1">
    <citation type="submission" date="2021-03" db="EMBL/GenBank/DDBJ databases">
        <title>Acanthopleuribacteraceae sp. M133.</title>
        <authorList>
            <person name="Wang G."/>
        </authorList>
    </citation>
    <scope>NUCLEOTIDE SEQUENCE</scope>
    <source>
        <strain evidence="3">M133</strain>
    </source>
</reference>
<dbReference type="PANTHER" id="PTHR36582:SF2">
    <property type="entry name" value="ANTITOXIN PARD"/>
    <property type="match status" value="1"/>
</dbReference>
<dbReference type="InterPro" id="IPR010985">
    <property type="entry name" value="Ribbon_hlx_hlx"/>
</dbReference>
<sequence length="82" mass="9305">MVKSVSFTLGEHDRNFISNMVSSGRFGNKTEVVRAGLRMLEDYENKQKALRSLIDLGFEDIKAGRTTEYESAESLLNDIMED</sequence>
<evidence type="ECO:0000256" key="1">
    <source>
        <dbReference type="ARBA" id="ARBA00008580"/>
    </source>
</evidence>
<dbReference type="InterPro" id="IPR038296">
    <property type="entry name" value="ParD_sf"/>
</dbReference>
<dbReference type="EMBL" id="CP071793">
    <property type="protein sequence ID" value="QTD49457.1"/>
    <property type="molecule type" value="Genomic_DNA"/>
</dbReference>
<dbReference type="AlphaFoldDB" id="A0A8A4TIZ3"/>
<name>A0A8A4TIZ3_SULCO</name>
<dbReference type="Proteomes" id="UP000663929">
    <property type="component" value="Chromosome"/>
</dbReference>
<dbReference type="NCBIfam" id="TIGR02606">
    <property type="entry name" value="antidote_CC2985"/>
    <property type="match status" value="1"/>
</dbReference>
<protein>
    <submittedName>
        <fullName evidence="3">Type II toxin-antitoxin system ParD family antitoxin</fullName>
    </submittedName>
</protein>
<gene>
    <name evidence="3" type="ORF">J3U87_28050</name>
</gene>
<evidence type="ECO:0000256" key="2">
    <source>
        <dbReference type="ARBA" id="ARBA00022649"/>
    </source>
</evidence>
<keyword evidence="4" id="KW-1185">Reference proteome</keyword>
<dbReference type="KEGG" id="scor:J3U87_28050"/>
<keyword evidence="2" id="KW-1277">Toxin-antitoxin system</keyword>